<evidence type="ECO:0000313" key="7">
    <source>
        <dbReference type="Proteomes" id="UP001174936"/>
    </source>
</evidence>
<dbReference type="PROSITE" id="PS00455">
    <property type="entry name" value="AMP_BINDING"/>
    <property type="match status" value="1"/>
</dbReference>
<comment type="caution">
    <text evidence="6">The sequence shown here is derived from an EMBL/GenBank/DDBJ whole genome shotgun (WGS) entry which is preliminary data.</text>
</comment>
<keyword evidence="3" id="KW-0472">Membrane</keyword>
<feature type="transmembrane region" description="Helical" evidence="3">
    <location>
        <begin position="246"/>
        <end position="269"/>
    </location>
</feature>
<feature type="domain" description="AMP-binding enzyme C-terminal" evidence="5">
    <location>
        <begin position="456"/>
        <end position="536"/>
    </location>
</feature>
<protein>
    <recommendedName>
        <fullName evidence="8">Phenylacetyl-CoA ligase</fullName>
    </recommendedName>
</protein>
<comment type="similarity">
    <text evidence="1">Belongs to the ATP-dependent AMP-binding enzyme family.</text>
</comment>
<keyword evidence="3" id="KW-1133">Transmembrane helix</keyword>
<evidence type="ECO:0008006" key="8">
    <source>
        <dbReference type="Google" id="ProtNLM"/>
    </source>
</evidence>
<evidence type="ECO:0000259" key="4">
    <source>
        <dbReference type="Pfam" id="PF00501"/>
    </source>
</evidence>
<gene>
    <name evidence="6" type="ORF">B0T16DRAFT_44595</name>
</gene>
<keyword evidence="7" id="KW-1185">Reference proteome</keyword>
<dbReference type="InterPro" id="IPR042099">
    <property type="entry name" value="ANL_N_sf"/>
</dbReference>
<evidence type="ECO:0000259" key="5">
    <source>
        <dbReference type="Pfam" id="PF13193"/>
    </source>
</evidence>
<dbReference type="InterPro" id="IPR045851">
    <property type="entry name" value="AMP-bd_C_sf"/>
</dbReference>
<dbReference type="InterPro" id="IPR000873">
    <property type="entry name" value="AMP-dep_synth/lig_dom"/>
</dbReference>
<dbReference type="Pfam" id="PF00501">
    <property type="entry name" value="AMP-binding"/>
    <property type="match status" value="1"/>
</dbReference>
<dbReference type="GO" id="GO:0016405">
    <property type="term" value="F:CoA-ligase activity"/>
    <property type="evidence" value="ECO:0007669"/>
    <property type="project" value="TreeGrafter"/>
</dbReference>
<dbReference type="AlphaFoldDB" id="A0AA40D174"/>
<organism evidence="6 7">
    <name type="scientific">Cercophora newfieldiana</name>
    <dbReference type="NCBI Taxonomy" id="92897"/>
    <lineage>
        <taxon>Eukaryota</taxon>
        <taxon>Fungi</taxon>
        <taxon>Dikarya</taxon>
        <taxon>Ascomycota</taxon>
        <taxon>Pezizomycotina</taxon>
        <taxon>Sordariomycetes</taxon>
        <taxon>Sordariomycetidae</taxon>
        <taxon>Sordariales</taxon>
        <taxon>Lasiosphaeriaceae</taxon>
        <taxon>Cercophora</taxon>
    </lineage>
</organism>
<keyword evidence="2" id="KW-0436">Ligase</keyword>
<dbReference type="Gene3D" id="3.30.300.30">
    <property type="match status" value="1"/>
</dbReference>
<evidence type="ECO:0000256" key="1">
    <source>
        <dbReference type="ARBA" id="ARBA00006432"/>
    </source>
</evidence>
<evidence type="ECO:0000313" key="6">
    <source>
        <dbReference type="EMBL" id="KAK0656753.1"/>
    </source>
</evidence>
<evidence type="ECO:0000256" key="3">
    <source>
        <dbReference type="SAM" id="Phobius"/>
    </source>
</evidence>
<proteinExistence type="inferred from homology"/>
<dbReference type="EMBL" id="JAULSV010000001">
    <property type="protein sequence ID" value="KAK0656753.1"/>
    <property type="molecule type" value="Genomic_DNA"/>
</dbReference>
<dbReference type="Gene3D" id="3.40.50.12780">
    <property type="entry name" value="N-terminal domain of ligase-like"/>
    <property type="match status" value="1"/>
</dbReference>
<name>A0AA40D174_9PEZI</name>
<keyword evidence="3" id="KW-0812">Transmembrane</keyword>
<dbReference type="Proteomes" id="UP001174936">
    <property type="component" value="Unassembled WGS sequence"/>
</dbReference>
<dbReference type="SUPFAM" id="SSF56801">
    <property type="entry name" value="Acetyl-CoA synthetase-like"/>
    <property type="match status" value="1"/>
</dbReference>
<dbReference type="PANTHER" id="PTHR24096:SF149">
    <property type="entry name" value="AMP-BINDING DOMAIN-CONTAINING PROTEIN-RELATED"/>
    <property type="match status" value="1"/>
</dbReference>
<accession>A0AA40D174</accession>
<reference evidence="6" key="1">
    <citation type="submission" date="2023-06" db="EMBL/GenBank/DDBJ databases">
        <title>Genome-scale phylogeny and comparative genomics of the fungal order Sordariales.</title>
        <authorList>
            <consortium name="Lawrence Berkeley National Laboratory"/>
            <person name="Hensen N."/>
            <person name="Bonometti L."/>
            <person name="Westerberg I."/>
            <person name="Brannstrom I.O."/>
            <person name="Guillou S."/>
            <person name="Cros-Aarteil S."/>
            <person name="Calhoun S."/>
            <person name="Haridas S."/>
            <person name="Kuo A."/>
            <person name="Mondo S."/>
            <person name="Pangilinan J."/>
            <person name="Riley R."/>
            <person name="Labutti K."/>
            <person name="Andreopoulos B."/>
            <person name="Lipzen A."/>
            <person name="Chen C."/>
            <person name="Yanf M."/>
            <person name="Daum C."/>
            <person name="Ng V."/>
            <person name="Clum A."/>
            <person name="Steindorff A."/>
            <person name="Ohm R."/>
            <person name="Martin F."/>
            <person name="Silar P."/>
            <person name="Natvig D."/>
            <person name="Lalanne C."/>
            <person name="Gautier V."/>
            <person name="Ament-Velasquez S.L."/>
            <person name="Kruys A."/>
            <person name="Hutchinson M.I."/>
            <person name="Powell A.J."/>
            <person name="Barry K."/>
            <person name="Miller A.N."/>
            <person name="Grigoriev I.V."/>
            <person name="Debuchy R."/>
            <person name="Gladieux P."/>
            <person name="Thoren M.H."/>
            <person name="Johannesson H."/>
        </authorList>
    </citation>
    <scope>NUCLEOTIDE SEQUENCE</scope>
    <source>
        <strain evidence="6">SMH2532-1</strain>
    </source>
</reference>
<dbReference type="CDD" id="cd05911">
    <property type="entry name" value="Firefly_Luc_like"/>
    <property type="match status" value="1"/>
</dbReference>
<dbReference type="Pfam" id="PF13193">
    <property type="entry name" value="AMP-binding_C"/>
    <property type="match status" value="1"/>
</dbReference>
<dbReference type="FunFam" id="3.30.300.30:FF:000007">
    <property type="entry name" value="4-coumarate--CoA ligase 2"/>
    <property type="match status" value="1"/>
</dbReference>
<sequence length="555" mass="61328">MPYASSYPPIAIPGDVDLWSLVFDKKNRQFPTTKEIMTSAETGRTYSWADLRSASVEFGKGLQAQWHWKKRDVLALYTPNSIDTPIVIMGTLWAGGTVSPANPLYTVDELVFQLKDSGAKALVTQLPFLETATAAAAKAGIPENRIVLIGEDRDEIGKFLHFDRIRSTGPGGAQHTKPTINPDQDLAFLVYSSGTTGLPKGVCLSHLNMVSNVLQSDYVEGSQWLPHGGPDGKGDKHLGVLPFFHIYGLTCAVLSSLYAGWHLVVIYMARFDMEKLLQAIQAYRITVTYVPPPIILAFGKHPLVDKYDLTSLKVLHSGAAPLTRELTETVWNRLKIPVKQGFGLSETSPVTHCQRVEDWAKFMGSVGKLYPNMEAKIVDESGQEVAEDEAGELWVKGPNVFKGYLNNPERTREAFSPDGYFMTGDIVRRDKHGNYYCVDRLKELIKYKGFPVPPAELEGVLVGHPDVADACVIGIDDPSQATEVPRAYVVLRQGVAASEAKARELGDWVSTRVAPHKKLRGGIRFVDQVPKSASGKILRRLMRDQVRKESRAAKL</sequence>
<dbReference type="PANTHER" id="PTHR24096">
    <property type="entry name" value="LONG-CHAIN-FATTY-ACID--COA LIGASE"/>
    <property type="match status" value="1"/>
</dbReference>
<dbReference type="InterPro" id="IPR025110">
    <property type="entry name" value="AMP-bd_C"/>
</dbReference>
<dbReference type="InterPro" id="IPR020845">
    <property type="entry name" value="AMP-binding_CS"/>
</dbReference>
<evidence type="ECO:0000256" key="2">
    <source>
        <dbReference type="ARBA" id="ARBA00022598"/>
    </source>
</evidence>
<feature type="domain" description="AMP-dependent synthetase/ligase" evidence="4">
    <location>
        <begin position="23"/>
        <end position="405"/>
    </location>
</feature>